<feature type="signal peptide" evidence="2">
    <location>
        <begin position="1"/>
        <end position="38"/>
    </location>
</feature>
<feature type="chain" id="PRO_5045498704" evidence="2">
    <location>
        <begin position="39"/>
        <end position="127"/>
    </location>
</feature>
<sequence length="127" mass="12898">MIALFASRTARAFPAVLRTACALTAALALAAWSAPARAQACLEQIVTVQAQLKAREPAPKKPPPQEQTIGAQTDQQPTPGSLAAAGLTPPDSGAYGALNQAINLQAGGDEAGCLKALAEARRLGGLN</sequence>
<accession>A0ABW6ZZ86</accession>
<dbReference type="Proteomes" id="UP001604002">
    <property type="component" value="Unassembled WGS sequence"/>
</dbReference>
<evidence type="ECO:0000256" key="2">
    <source>
        <dbReference type="SAM" id="SignalP"/>
    </source>
</evidence>
<feature type="region of interest" description="Disordered" evidence="1">
    <location>
        <begin position="53"/>
        <end position="89"/>
    </location>
</feature>
<keyword evidence="2" id="KW-0732">Signal</keyword>
<keyword evidence="4" id="KW-1185">Reference proteome</keyword>
<evidence type="ECO:0000313" key="4">
    <source>
        <dbReference type="Proteomes" id="UP001604002"/>
    </source>
</evidence>
<name>A0ABW6ZZ86_9HYPH</name>
<protein>
    <submittedName>
        <fullName evidence="3">Uncharacterized protein</fullName>
    </submittedName>
</protein>
<dbReference type="EMBL" id="JBAFVH010000007">
    <property type="protein sequence ID" value="MFG1373067.1"/>
    <property type="molecule type" value="Genomic_DNA"/>
</dbReference>
<evidence type="ECO:0000256" key="1">
    <source>
        <dbReference type="SAM" id="MobiDB-lite"/>
    </source>
</evidence>
<comment type="caution">
    <text evidence="3">The sequence shown here is derived from an EMBL/GenBank/DDBJ whole genome shotgun (WGS) entry which is preliminary data.</text>
</comment>
<reference evidence="3 4" key="1">
    <citation type="submission" date="2024-02" db="EMBL/GenBank/DDBJ databases">
        <title>Expansion and revision of Xanthobacter and proposal of Roseixanthobacter gen. nov.</title>
        <authorList>
            <person name="Soltysiak M.P.M."/>
            <person name="Jalihal A."/>
            <person name="Ory A."/>
            <person name="Chrisophersen C."/>
            <person name="Lee A.D."/>
            <person name="Boulton J."/>
            <person name="Springer M."/>
        </authorList>
    </citation>
    <scope>NUCLEOTIDE SEQUENCE [LARGE SCALE GENOMIC DNA]</scope>
    <source>
        <strain evidence="3 4">23A</strain>
    </source>
</reference>
<evidence type="ECO:0000313" key="3">
    <source>
        <dbReference type="EMBL" id="MFG1373067.1"/>
    </source>
</evidence>
<organism evidence="3 4">
    <name type="scientific">Xanthobacter oligotrophicus</name>
    <dbReference type="NCBI Taxonomy" id="2607286"/>
    <lineage>
        <taxon>Bacteria</taxon>
        <taxon>Pseudomonadati</taxon>
        <taxon>Pseudomonadota</taxon>
        <taxon>Alphaproteobacteria</taxon>
        <taxon>Hyphomicrobiales</taxon>
        <taxon>Xanthobacteraceae</taxon>
        <taxon>Xanthobacter</taxon>
    </lineage>
</organism>
<dbReference type="RefSeq" id="WP_393992892.1">
    <property type="nucleotide sequence ID" value="NZ_JBAFVH010000007.1"/>
</dbReference>
<feature type="compositionally biased region" description="Polar residues" evidence="1">
    <location>
        <begin position="68"/>
        <end position="79"/>
    </location>
</feature>
<proteinExistence type="predicted"/>
<gene>
    <name evidence="3" type="ORF">V5F32_12905</name>
</gene>